<gene>
    <name evidence="2" type="ORF">ENH_00039060</name>
</gene>
<proteinExistence type="predicted"/>
<feature type="region of interest" description="Disordered" evidence="1">
    <location>
        <begin position="149"/>
        <end position="175"/>
    </location>
</feature>
<dbReference type="RefSeq" id="XP_013436091.1">
    <property type="nucleotide sequence ID" value="XM_013580637.1"/>
</dbReference>
<accession>U6MYR1</accession>
<keyword evidence="3" id="KW-1185">Reference proteome</keyword>
<evidence type="ECO:0000313" key="2">
    <source>
        <dbReference type="EMBL" id="CDJ67624.1"/>
    </source>
</evidence>
<feature type="compositionally biased region" description="Polar residues" evidence="1">
    <location>
        <begin position="152"/>
        <end position="162"/>
    </location>
</feature>
<dbReference type="EMBL" id="HG724651">
    <property type="protein sequence ID" value="CDJ67624.1"/>
    <property type="molecule type" value="Genomic_DNA"/>
</dbReference>
<feature type="region of interest" description="Disordered" evidence="1">
    <location>
        <begin position="1"/>
        <end position="27"/>
    </location>
</feature>
<sequence length="507" mass="53888">MTGSAPPLVASSHAASESCGWPDEASEASTRRTAAKAAWPRSYPFVQLERKHPLAFTSVAAASAKCHLQLLQDPLWFASLAAARAVHRSGGGRAVCGEEVHLSAAAKEGAAVAAEIATAAAALGQGDPVLRLQAAALLGEAAAQLQSIGEKLSSSDSEQPATARSGPLRPSEDAQCSAAAAERAASALQLWHFRLMALPFSLSIVTLGARGAAPWRPRPCSGLSGVAATPLMQPPFGADELLLLQQHIQLAISFINTLAIRIPHKLEHLQLRCMHTLQQAQQLLLQLDLSAAMPAPETASEAAEEPVGAALCPDASIADVLPHTSSLLLGTQDRGVALPVVPARATPAAMSKMLVAFLRWKHPICDWFLKCYLQNNHEFTISVICCRVGGVALLAFAVSLVRAFGVTPGLQRRQKEEKHSWLNPSVQPLVPRLWTFTLLGKQKNMRETALSRGFFLPTVSPCWRGEFVGCPTGVRGGSAPEGSFLLKHAAKLHAFLTSSLRPELALR</sequence>
<dbReference type="Proteomes" id="UP000030754">
    <property type="component" value="Unassembled WGS sequence"/>
</dbReference>
<reference evidence="2" key="2">
    <citation type="submission" date="2013-10" db="EMBL/GenBank/DDBJ databases">
        <authorList>
            <person name="Aslett M."/>
        </authorList>
    </citation>
    <scope>NUCLEOTIDE SEQUENCE [LARGE SCALE GENOMIC DNA]</scope>
    <source>
        <strain evidence="2">Houghton</strain>
    </source>
</reference>
<protein>
    <submittedName>
        <fullName evidence="2">Uncharacterized protein</fullName>
    </submittedName>
</protein>
<name>U6MYR1_9EIME</name>
<dbReference type="GeneID" id="25474066"/>
<dbReference type="OrthoDB" id="348329at2759"/>
<evidence type="ECO:0000256" key="1">
    <source>
        <dbReference type="SAM" id="MobiDB-lite"/>
    </source>
</evidence>
<reference evidence="2" key="1">
    <citation type="submission" date="2013-10" db="EMBL/GenBank/DDBJ databases">
        <title>Genomic analysis of the causative agents of coccidiosis in chickens.</title>
        <authorList>
            <person name="Reid A.J."/>
            <person name="Blake D."/>
            <person name="Billington K."/>
            <person name="Browne H."/>
            <person name="Dunn M."/>
            <person name="Hung S."/>
            <person name="Kawahara F."/>
            <person name="Miranda-Saavedra D."/>
            <person name="Mourier T."/>
            <person name="Nagra H."/>
            <person name="Otto T.D."/>
            <person name="Rawlings N."/>
            <person name="Sanchez A."/>
            <person name="Sanders M."/>
            <person name="Subramaniam C."/>
            <person name="Tay Y."/>
            <person name="Dear P."/>
            <person name="Doerig C."/>
            <person name="Gruber A."/>
            <person name="Parkinson J."/>
            <person name="Shirley M."/>
            <person name="Wan K.L."/>
            <person name="Berriman M."/>
            <person name="Tomley F."/>
            <person name="Pain A."/>
        </authorList>
    </citation>
    <scope>NUCLEOTIDE SEQUENCE [LARGE SCALE GENOMIC DNA]</scope>
    <source>
        <strain evidence="2">Houghton</strain>
    </source>
</reference>
<evidence type="ECO:0000313" key="3">
    <source>
        <dbReference type="Proteomes" id="UP000030754"/>
    </source>
</evidence>
<dbReference type="VEuPathDB" id="ToxoDB:ENH_00039060"/>
<organism evidence="2 3">
    <name type="scientific">Eimeria necatrix</name>
    <dbReference type="NCBI Taxonomy" id="51315"/>
    <lineage>
        <taxon>Eukaryota</taxon>
        <taxon>Sar</taxon>
        <taxon>Alveolata</taxon>
        <taxon>Apicomplexa</taxon>
        <taxon>Conoidasida</taxon>
        <taxon>Coccidia</taxon>
        <taxon>Eucoccidiorida</taxon>
        <taxon>Eimeriorina</taxon>
        <taxon>Eimeriidae</taxon>
        <taxon>Eimeria</taxon>
    </lineage>
</organism>
<dbReference type="AlphaFoldDB" id="U6MYR1"/>